<organism evidence="2 3">
    <name type="scientific">Rhodopseudomonas pseudopalustris</name>
    <dbReference type="NCBI Taxonomy" id="1513892"/>
    <lineage>
        <taxon>Bacteria</taxon>
        <taxon>Pseudomonadati</taxon>
        <taxon>Pseudomonadota</taxon>
        <taxon>Alphaproteobacteria</taxon>
        <taxon>Hyphomicrobiales</taxon>
        <taxon>Nitrobacteraceae</taxon>
        <taxon>Rhodopseudomonas</taxon>
    </lineage>
</organism>
<dbReference type="InterPro" id="IPR036286">
    <property type="entry name" value="LexA/Signal_pep-like_sf"/>
</dbReference>
<dbReference type="GO" id="GO:0004252">
    <property type="term" value="F:serine-type endopeptidase activity"/>
    <property type="evidence" value="ECO:0007669"/>
    <property type="project" value="InterPro"/>
</dbReference>
<dbReference type="GO" id="GO:0006465">
    <property type="term" value="P:signal peptide processing"/>
    <property type="evidence" value="ECO:0007669"/>
    <property type="project" value="InterPro"/>
</dbReference>
<dbReference type="SUPFAM" id="SSF51306">
    <property type="entry name" value="LexA/Signal peptidase"/>
    <property type="match status" value="1"/>
</dbReference>
<evidence type="ECO:0000313" key="3">
    <source>
        <dbReference type="Proteomes" id="UP000199615"/>
    </source>
</evidence>
<dbReference type="EMBL" id="FODT01000002">
    <property type="protein sequence ID" value="SEO40562.1"/>
    <property type="molecule type" value="Genomic_DNA"/>
</dbReference>
<dbReference type="RefSeq" id="WP_092682370.1">
    <property type="nucleotide sequence ID" value="NZ_FODT01000002.1"/>
</dbReference>
<dbReference type="Pfam" id="PF10502">
    <property type="entry name" value="Peptidase_S26"/>
    <property type="match status" value="1"/>
</dbReference>
<name>A0A1H8PF11_9BRAD</name>
<proteinExistence type="predicted"/>
<accession>A0A1H8PF11</accession>
<evidence type="ECO:0000259" key="1">
    <source>
        <dbReference type="Pfam" id="PF10502"/>
    </source>
</evidence>
<gene>
    <name evidence="2" type="ORF">SAMN05444123_102534</name>
</gene>
<keyword evidence="3" id="KW-1185">Reference proteome</keyword>
<protein>
    <submittedName>
        <fullName evidence="2">Conjugation peptidase TraF. Serine peptidase. MEROPS family S26C</fullName>
    </submittedName>
</protein>
<reference evidence="3" key="1">
    <citation type="submission" date="2016-10" db="EMBL/GenBank/DDBJ databases">
        <authorList>
            <person name="Varghese N."/>
            <person name="Submissions S."/>
        </authorList>
    </citation>
    <scope>NUCLEOTIDE SEQUENCE [LARGE SCALE GENOMIC DNA]</scope>
    <source>
        <strain evidence="3">DSM 123</strain>
    </source>
</reference>
<dbReference type="Gene3D" id="2.10.109.10">
    <property type="entry name" value="Umud Fragment, subunit A"/>
    <property type="match status" value="1"/>
</dbReference>
<sequence length="171" mass="18757">MTGRAVTFLGTIGIGAILIASSGQQSPKPFIWNTSESVPVGLYRLRPIRKLAVTNLVVIQPPEPLASFLNERGYLRRGIPMLKRVLALPGQTVCRNHLTITIDDMVLGEARERDGQGRSLPVWHGCRVVSAGEVFLMNWQSAASLDGRYLGVLPATVIVGRADPLWTREED</sequence>
<dbReference type="InterPro" id="IPR019533">
    <property type="entry name" value="Peptidase_S26"/>
</dbReference>
<feature type="domain" description="Peptidase S26" evidence="1">
    <location>
        <begin position="30"/>
        <end position="166"/>
    </location>
</feature>
<dbReference type="AlphaFoldDB" id="A0A1H8PF11"/>
<evidence type="ECO:0000313" key="2">
    <source>
        <dbReference type="EMBL" id="SEO40562.1"/>
    </source>
</evidence>
<dbReference type="OrthoDB" id="5360818at2"/>
<dbReference type="Proteomes" id="UP000199615">
    <property type="component" value="Unassembled WGS sequence"/>
</dbReference>